<dbReference type="OrthoDB" id="120952at2759"/>
<evidence type="ECO:0000313" key="3">
    <source>
        <dbReference type="EMBL" id="GFS43662.1"/>
    </source>
</evidence>
<dbReference type="EMBL" id="BJWL01000425">
    <property type="protein sequence ID" value="GFS43662.1"/>
    <property type="molecule type" value="Genomic_DNA"/>
</dbReference>
<dbReference type="AlphaFoldDB" id="A0A7J0DWC7"/>
<dbReference type="GO" id="GO:0003676">
    <property type="term" value="F:nucleic acid binding"/>
    <property type="evidence" value="ECO:0007669"/>
    <property type="project" value="InterPro"/>
</dbReference>
<name>A0A7J0DWC7_9ERIC</name>
<keyword evidence="1" id="KW-0175">Coiled coil</keyword>
<dbReference type="InterPro" id="IPR036397">
    <property type="entry name" value="RNaseH_sf"/>
</dbReference>
<proteinExistence type="predicted"/>
<keyword evidence="4" id="KW-1185">Reference proteome</keyword>
<gene>
    <name evidence="3" type="ORF">Acr_00g0086270</name>
</gene>
<sequence>MKASTEITRGEVTDKKGSLPRVIILDNARQFDNDRFKLFCSNLAISHHFSSPGHPQVNRQVEVTNRMILRNLNAKLEKSKSEWSKDLPSECRALGPLYFNKENNEAELRLKLDLLNEKRERAEVRQAAYKHQVAKYYNERVKHMSFLPSDLVLRKVTLPTKELNAGKLDPTWEGPYKVVKVSKPETCWLEDMSEGHYLIPGMLSI</sequence>
<dbReference type="PROSITE" id="PS50994">
    <property type="entry name" value="INTEGRASE"/>
    <property type="match status" value="1"/>
</dbReference>
<dbReference type="Gene3D" id="3.30.420.10">
    <property type="entry name" value="Ribonuclease H-like superfamily/Ribonuclease H"/>
    <property type="match status" value="1"/>
</dbReference>
<dbReference type="PANTHER" id="PTHR48475:SF2">
    <property type="entry name" value="RIBONUCLEASE H"/>
    <property type="match status" value="1"/>
</dbReference>
<dbReference type="InterPro" id="IPR012337">
    <property type="entry name" value="RNaseH-like_sf"/>
</dbReference>
<protein>
    <recommendedName>
        <fullName evidence="2">Integrase catalytic domain-containing protein</fullName>
    </recommendedName>
</protein>
<feature type="domain" description="Integrase catalytic" evidence="2">
    <location>
        <begin position="1"/>
        <end position="136"/>
    </location>
</feature>
<evidence type="ECO:0000259" key="2">
    <source>
        <dbReference type="PROSITE" id="PS50994"/>
    </source>
</evidence>
<dbReference type="Proteomes" id="UP000585474">
    <property type="component" value="Unassembled WGS sequence"/>
</dbReference>
<comment type="caution">
    <text evidence="3">The sequence shown here is derived from an EMBL/GenBank/DDBJ whole genome shotgun (WGS) entry which is preliminary data.</text>
</comment>
<accession>A0A7J0DWC7</accession>
<dbReference type="SUPFAM" id="SSF53098">
    <property type="entry name" value="Ribonuclease H-like"/>
    <property type="match status" value="1"/>
</dbReference>
<dbReference type="PANTHER" id="PTHR48475">
    <property type="entry name" value="RIBONUCLEASE H"/>
    <property type="match status" value="1"/>
</dbReference>
<dbReference type="InterPro" id="IPR001584">
    <property type="entry name" value="Integrase_cat-core"/>
</dbReference>
<evidence type="ECO:0000256" key="1">
    <source>
        <dbReference type="SAM" id="Coils"/>
    </source>
</evidence>
<evidence type="ECO:0000313" key="4">
    <source>
        <dbReference type="Proteomes" id="UP000585474"/>
    </source>
</evidence>
<dbReference type="GO" id="GO:0015074">
    <property type="term" value="P:DNA integration"/>
    <property type="evidence" value="ECO:0007669"/>
    <property type="project" value="InterPro"/>
</dbReference>
<reference evidence="4" key="1">
    <citation type="submission" date="2019-07" db="EMBL/GenBank/DDBJ databases">
        <title>De Novo Assembly of kiwifruit Actinidia rufa.</title>
        <authorList>
            <person name="Sugita-Konishi S."/>
            <person name="Sato K."/>
            <person name="Mori E."/>
            <person name="Abe Y."/>
            <person name="Kisaki G."/>
            <person name="Hamano K."/>
            <person name="Suezawa K."/>
            <person name="Otani M."/>
            <person name="Fukuda T."/>
            <person name="Manabe T."/>
            <person name="Gomi K."/>
            <person name="Tabuchi M."/>
            <person name="Akimitsu K."/>
            <person name="Kataoka I."/>
        </authorList>
    </citation>
    <scope>NUCLEOTIDE SEQUENCE [LARGE SCALE GENOMIC DNA]</scope>
    <source>
        <strain evidence="4">cv. Fuchu</strain>
    </source>
</reference>
<organism evidence="3 4">
    <name type="scientific">Actinidia rufa</name>
    <dbReference type="NCBI Taxonomy" id="165716"/>
    <lineage>
        <taxon>Eukaryota</taxon>
        <taxon>Viridiplantae</taxon>
        <taxon>Streptophyta</taxon>
        <taxon>Embryophyta</taxon>
        <taxon>Tracheophyta</taxon>
        <taxon>Spermatophyta</taxon>
        <taxon>Magnoliopsida</taxon>
        <taxon>eudicotyledons</taxon>
        <taxon>Gunneridae</taxon>
        <taxon>Pentapetalae</taxon>
        <taxon>asterids</taxon>
        <taxon>Ericales</taxon>
        <taxon>Actinidiaceae</taxon>
        <taxon>Actinidia</taxon>
    </lineage>
</organism>
<feature type="coiled-coil region" evidence="1">
    <location>
        <begin position="105"/>
        <end position="132"/>
    </location>
</feature>